<reference evidence="4" key="1">
    <citation type="journal article" date="2019" name="Int. J. Syst. Evol. Microbiol.">
        <title>The Global Catalogue of Microorganisms (GCM) 10K type strain sequencing project: providing services to taxonomists for standard genome sequencing and annotation.</title>
        <authorList>
            <consortium name="The Broad Institute Genomics Platform"/>
            <consortium name="The Broad Institute Genome Sequencing Center for Infectious Disease"/>
            <person name="Wu L."/>
            <person name="Ma J."/>
        </authorList>
    </citation>
    <scope>NUCLEOTIDE SEQUENCE [LARGE SCALE GENOMIC DNA]</scope>
    <source>
        <strain evidence="4">CGMCC 1.15928</strain>
    </source>
</reference>
<dbReference type="PANTHER" id="PTHR43428:SF1">
    <property type="entry name" value="ARSENATE REDUCTASE"/>
    <property type="match status" value="1"/>
</dbReference>
<name>A0ABQ1JS00_9PROT</name>
<sequence>MKTRNVLILCTGNSARSIIGEVIASSLPDMRGYSGGSRPRGELHAMALSVLESKGHNIWDLESKSWDVYAEPGAPRMDIVITVCDSAAGESCPVWPGHPVQVHWGLPDPAAVEQMSRQRIAFEDTYAALYKRLSRLAEIDFEPLRDAELKTAAQDIHKTS</sequence>
<accession>A0ABQ1JS00</accession>
<dbReference type="EMBL" id="BMKF01000002">
    <property type="protein sequence ID" value="GGB73142.1"/>
    <property type="molecule type" value="Genomic_DNA"/>
</dbReference>
<dbReference type="Pfam" id="PF01451">
    <property type="entry name" value="LMWPc"/>
    <property type="match status" value="1"/>
</dbReference>
<evidence type="ECO:0000256" key="1">
    <source>
        <dbReference type="ARBA" id="ARBA00022849"/>
    </source>
</evidence>
<comment type="caution">
    <text evidence="3">The sequence shown here is derived from an EMBL/GenBank/DDBJ whole genome shotgun (WGS) entry which is preliminary data.</text>
</comment>
<evidence type="ECO:0000313" key="3">
    <source>
        <dbReference type="EMBL" id="GGB73142.1"/>
    </source>
</evidence>
<gene>
    <name evidence="3" type="ORF">GCM10011503_22260</name>
</gene>
<evidence type="ECO:0000313" key="4">
    <source>
        <dbReference type="Proteomes" id="UP000628854"/>
    </source>
</evidence>
<dbReference type="RefSeq" id="WP_084392049.1">
    <property type="nucleotide sequence ID" value="NZ_BMKF01000002.1"/>
</dbReference>
<dbReference type="PANTHER" id="PTHR43428">
    <property type="entry name" value="ARSENATE REDUCTASE"/>
    <property type="match status" value="1"/>
</dbReference>
<feature type="domain" description="Phosphotyrosine protein phosphatase I" evidence="2">
    <location>
        <begin position="4"/>
        <end position="139"/>
    </location>
</feature>
<dbReference type="CDD" id="cd16345">
    <property type="entry name" value="LMWP_ArsC"/>
    <property type="match status" value="1"/>
</dbReference>
<organism evidence="3 4">
    <name type="scientific">Henriciella pelagia</name>
    <dbReference type="NCBI Taxonomy" id="1977912"/>
    <lineage>
        <taxon>Bacteria</taxon>
        <taxon>Pseudomonadati</taxon>
        <taxon>Pseudomonadota</taxon>
        <taxon>Alphaproteobacteria</taxon>
        <taxon>Hyphomonadales</taxon>
        <taxon>Hyphomonadaceae</taxon>
        <taxon>Henriciella</taxon>
    </lineage>
</organism>
<dbReference type="Proteomes" id="UP000628854">
    <property type="component" value="Unassembled WGS sequence"/>
</dbReference>
<dbReference type="SMART" id="SM00226">
    <property type="entry name" value="LMWPc"/>
    <property type="match status" value="1"/>
</dbReference>
<proteinExistence type="predicted"/>
<evidence type="ECO:0000259" key="2">
    <source>
        <dbReference type="SMART" id="SM00226"/>
    </source>
</evidence>
<keyword evidence="4" id="KW-1185">Reference proteome</keyword>
<keyword evidence="1" id="KW-0059">Arsenical resistance</keyword>
<dbReference type="InterPro" id="IPR036196">
    <property type="entry name" value="Ptyr_pPase_sf"/>
</dbReference>
<dbReference type="SUPFAM" id="SSF52788">
    <property type="entry name" value="Phosphotyrosine protein phosphatases I"/>
    <property type="match status" value="1"/>
</dbReference>
<protein>
    <submittedName>
        <fullName evidence="3">Protein-tyrosine-phosphatase</fullName>
    </submittedName>
</protein>
<dbReference type="Gene3D" id="3.40.50.2300">
    <property type="match status" value="1"/>
</dbReference>
<dbReference type="InterPro" id="IPR023485">
    <property type="entry name" value="Ptyr_pPase"/>
</dbReference>